<proteinExistence type="predicted"/>
<evidence type="ECO:0000313" key="3">
    <source>
        <dbReference type="Proteomes" id="UP000035213"/>
    </source>
</evidence>
<gene>
    <name evidence="2" type="ORF">OK18_06760</name>
</gene>
<sequence>MKNYKIILFLLLAMAGQHLSAQAEVKKPAEAFEMFFGTFVNNDETALGKLNDYLRPTVEGQNAYQVNFKETSEEMLKTSVDNFLAAFPKATASACKKEAEDYFREMLNNFKQGKLTIKNVKVVPNEYVENEKIAEVTYSVSFKVPSKLTSGPTGDTKKVKPEVLKQYLTQAAQEFKNADKTVTTDQQFSLYELKEGGKIYYWNGSPDEIVSNLTDFYFDSFGSKE</sequence>
<organism evidence="2 3">
    <name type="scientific">Chryseobacterium gallinarum</name>
    <dbReference type="NCBI Taxonomy" id="1324352"/>
    <lineage>
        <taxon>Bacteria</taxon>
        <taxon>Pseudomonadati</taxon>
        <taxon>Bacteroidota</taxon>
        <taxon>Flavobacteriia</taxon>
        <taxon>Flavobacteriales</taxon>
        <taxon>Weeksellaceae</taxon>
        <taxon>Chryseobacterium group</taxon>
        <taxon>Chryseobacterium</taxon>
    </lineage>
</organism>
<reference evidence="2 3" key="1">
    <citation type="submission" date="2014-11" db="EMBL/GenBank/DDBJ databases">
        <authorList>
            <person name="Park G.-S."/>
            <person name="Hong S.-J."/>
            <person name="Jung B.K."/>
            <person name="Khan A.R."/>
            <person name="Kwak Y."/>
            <person name="Shin J.-H."/>
        </authorList>
    </citation>
    <scope>NUCLEOTIDE SEQUENCE [LARGE SCALE GENOMIC DNA]</scope>
    <source>
        <strain evidence="2 3">DSM 27622</strain>
    </source>
</reference>
<dbReference type="STRING" id="1324352.OK18_06760"/>
<accession>A0A0G3M156</accession>
<evidence type="ECO:0008006" key="4">
    <source>
        <dbReference type="Google" id="ProtNLM"/>
    </source>
</evidence>
<feature type="chain" id="PRO_5005184713" description="DUF5105 domain-containing protein" evidence="1">
    <location>
        <begin position="24"/>
        <end position="225"/>
    </location>
</feature>
<evidence type="ECO:0000313" key="2">
    <source>
        <dbReference type="EMBL" id="AKK72375.1"/>
    </source>
</evidence>
<dbReference type="Proteomes" id="UP000035213">
    <property type="component" value="Chromosome"/>
</dbReference>
<dbReference type="EMBL" id="CP009928">
    <property type="protein sequence ID" value="AKK72375.1"/>
    <property type="molecule type" value="Genomic_DNA"/>
</dbReference>
<name>A0A0G3M156_CHRGL</name>
<protein>
    <recommendedName>
        <fullName evidence="4">DUF5105 domain-containing protein</fullName>
    </recommendedName>
</protein>
<dbReference type="PATRIC" id="fig|1324352.5.peg.1428"/>
<dbReference type="RefSeq" id="WP_053327523.1">
    <property type="nucleotide sequence ID" value="NZ_CP009928.1"/>
</dbReference>
<dbReference type="AlphaFoldDB" id="A0A0G3M156"/>
<feature type="signal peptide" evidence="1">
    <location>
        <begin position="1"/>
        <end position="23"/>
    </location>
</feature>
<dbReference type="KEGG" id="cgn:OK18_06760"/>
<evidence type="ECO:0000256" key="1">
    <source>
        <dbReference type="SAM" id="SignalP"/>
    </source>
</evidence>
<keyword evidence="1" id="KW-0732">Signal</keyword>